<dbReference type="PANTHER" id="PTHR33387:SF5">
    <property type="entry name" value="OS06G0198500 PROTEIN"/>
    <property type="match status" value="1"/>
</dbReference>
<dbReference type="Pfam" id="PF06172">
    <property type="entry name" value="Cupin_5"/>
    <property type="match status" value="1"/>
</dbReference>
<sequence length="122" mass="13511">MAATSSEKKTAAEVVAMLDLQRHPDGGFILETFRDPSISLPKSALPPRYKVDRAVSNAIYFLLPAGEIVKLHRIPCAETWHYLHGGTSHAFQIEDDEMATRESMKALAPKAEAFINYLVPSD</sequence>
<dbReference type="PANTHER" id="PTHR33387">
    <property type="entry name" value="RMLC-LIKE JELLY ROLL FOLD PROTEIN"/>
    <property type="match status" value="1"/>
</dbReference>
<protein>
    <recommendedName>
        <fullName evidence="1">DUF985 domain-containing protein</fullName>
    </recommendedName>
</protein>
<dbReference type="Proteomes" id="UP000007015">
    <property type="component" value="Chromosome 6"/>
</dbReference>
<name>A2YAC7_ORYSI</name>
<dbReference type="Gramene" id="BGIOSGA021719-TA">
    <property type="protein sequence ID" value="BGIOSGA021719-PA"/>
    <property type="gene ID" value="BGIOSGA021719"/>
</dbReference>
<dbReference type="SUPFAM" id="SSF51182">
    <property type="entry name" value="RmlC-like cupins"/>
    <property type="match status" value="1"/>
</dbReference>
<feature type="domain" description="DUF985" evidence="1">
    <location>
        <begin position="13"/>
        <end position="101"/>
    </location>
</feature>
<dbReference type="EMBL" id="CM000131">
    <property type="protein sequence ID" value="EAZ00038.1"/>
    <property type="molecule type" value="Genomic_DNA"/>
</dbReference>
<accession>A2YAC7</accession>
<evidence type="ECO:0000259" key="1">
    <source>
        <dbReference type="Pfam" id="PF06172"/>
    </source>
</evidence>
<dbReference type="InterPro" id="IPR014710">
    <property type="entry name" value="RmlC-like_jellyroll"/>
</dbReference>
<dbReference type="InterPro" id="IPR011051">
    <property type="entry name" value="RmlC_Cupin_sf"/>
</dbReference>
<dbReference type="InterPro" id="IPR039935">
    <property type="entry name" value="YML079W-like"/>
</dbReference>
<gene>
    <name evidence="2" type="ORF">OsI_22039</name>
</gene>
<dbReference type="AlphaFoldDB" id="A2YAC7"/>
<dbReference type="Gene3D" id="2.60.120.10">
    <property type="entry name" value="Jelly Rolls"/>
    <property type="match status" value="1"/>
</dbReference>
<dbReference type="HOGENOM" id="CLU_2079105_0_0_1"/>
<evidence type="ECO:0000313" key="3">
    <source>
        <dbReference type="Proteomes" id="UP000007015"/>
    </source>
</evidence>
<proteinExistence type="predicted"/>
<evidence type="ECO:0000313" key="2">
    <source>
        <dbReference type="EMBL" id="EAZ00038.1"/>
    </source>
</evidence>
<keyword evidence="3" id="KW-1185">Reference proteome</keyword>
<dbReference type="InterPro" id="IPR009327">
    <property type="entry name" value="Cupin_DUF985"/>
</dbReference>
<reference evidence="2 3" key="1">
    <citation type="journal article" date="2005" name="PLoS Biol.">
        <title>The genomes of Oryza sativa: a history of duplications.</title>
        <authorList>
            <person name="Yu J."/>
            <person name="Wang J."/>
            <person name="Lin W."/>
            <person name="Li S."/>
            <person name="Li H."/>
            <person name="Zhou J."/>
            <person name="Ni P."/>
            <person name="Dong W."/>
            <person name="Hu S."/>
            <person name="Zeng C."/>
            <person name="Zhang J."/>
            <person name="Zhang Y."/>
            <person name="Li R."/>
            <person name="Xu Z."/>
            <person name="Li S."/>
            <person name="Li X."/>
            <person name="Zheng H."/>
            <person name="Cong L."/>
            <person name="Lin L."/>
            <person name="Yin J."/>
            <person name="Geng J."/>
            <person name="Li G."/>
            <person name="Shi J."/>
            <person name="Liu J."/>
            <person name="Lv H."/>
            <person name="Li J."/>
            <person name="Wang J."/>
            <person name="Deng Y."/>
            <person name="Ran L."/>
            <person name="Shi X."/>
            <person name="Wang X."/>
            <person name="Wu Q."/>
            <person name="Li C."/>
            <person name="Ren X."/>
            <person name="Wang J."/>
            <person name="Wang X."/>
            <person name="Li D."/>
            <person name="Liu D."/>
            <person name="Zhang X."/>
            <person name="Ji Z."/>
            <person name="Zhao W."/>
            <person name="Sun Y."/>
            <person name="Zhang Z."/>
            <person name="Bao J."/>
            <person name="Han Y."/>
            <person name="Dong L."/>
            <person name="Ji J."/>
            <person name="Chen P."/>
            <person name="Wu S."/>
            <person name="Liu J."/>
            <person name="Xiao Y."/>
            <person name="Bu D."/>
            <person name="Tan J."/>
            <person name="Yang L."/>
            <person name="Ye C."/>
            <person name="Zhang J."/>
            <person name="Xu J."/>
            <person name="Zhou Y."/>
            <person name="Yu Y."/>
            <person name="Zhang B."/>
            <person name="Zhuang S."/>
            <person name="Wei H."/>
            <person name="Liu B."/>
            <person name="Lei M."/>
            <person name="Yu H."/>
            <person name="Li Y."/>
            <person name="Xu H."/>
            <person name="Wei S."/>
            <person name="He X."/>
            <person name="Fang L."/>
            <person name="Zhang Z."/>
            <person name="Zhang Y."/>
            <person name="Huang X."/>
            <person name="Su Z."/>
            <person name="Tong W."/>
            <person name="Li J."/>
            <person name="Tong Z."/>
            <person name="Li S."/>
            <person name="Ye J."/>
            <person name="Wang L."/>
            <person name="Fang L."/>
            <person name="Lei T."/>
            <person name="Chen C."/>
            <person name="Chen H."/>
            <person name="Xu Z."/>
            <person name="Li H."/>
            <person name="Huang H."/>
            <person name="Zhang F."/>
            <person name="Xu H."/>
            <person name="Li N."/>
            <person name="Zhao C."/>
            <person name="Li S."/>
            <person name="Dong L."/>
            <person name="Huang Y."/>
            <person name="Li L."/>
            <person name="Xi Y."/>
            <person name="Qi Q."/>
            <person name="Li W."/>
            <person name="Zhang B."/>
            <person name="Hu W."/>
            <person name="Zhang Y."/>
            <person name="Tian X."/>
            <person name="Jiao Y."/>
            <person name="Liang X."/>
            <person name="Jin J."/>
            <person name="Gao L."/>
            <person name="Zheng W."/>
            <person name="Hao B."/>
            <person name="Liu S."/>
            <person name="Wang W."/>
            <person name="Yuan L."/>
            <person name="Cao M."/>
            <person name="McDermott J."/>
            <person name="Samudrala R."/>
            <person name="Wang J."/>
            <person name="Wong G.K."/>
            <person name="Yang H."/>
        </authorList>
    </citation>
    <scope>NUCLEOTIDE SEQUENCE [LARGE SCALE GENOMIC DNA]</scope>
    <source>
        <strain evidence="3">cv. 93-11</strain>
    </source>
</reference>
<organism evidence="2 3">
    <name type="scientific">Oryza sativa subsp. indica</name>
    <name type="common">Rice</name>
    <dbReference type="NCBI Taxonomy" id="39946"/>
    <lineage>
        <taxon>Eukaryota</taxon>
        <taxon>Viridiplantae</taxon>
        <taxon>Streptophyta</taxon>
        <taxon>Embryophyta</taxon>
        <taxon>Tracheophyta</taxon>
        <taxon>Spermatophyta</taxon>
        <taxon>Magnoliopsida</taxon>
        <taxon>Liliopsida</taxon>
        <taxon>Poales</taxon>
        <taxon>Poaceae</taxon>
        <taxon>BOP clade</taxon>
        <taxon>Oryzoideae</taxon>
        <taxon>Oryzeae</taxon>
        <taxon>Oryzinae</taxon>
        <taxon>Oryza</taxon>
        <taxon>Oryza sativa</taxon>
    </lineage>
</organism>